<proteinExistence type="predicted"/>
<gene>
    <name evidence="1" type="ORF">FBZ95_107606</name>
</gene>
<reference evidence="1 2" key="1">
    <citation type="submission" date="2019-06" db="EMBL/GenBank/DDBJ databases">
        <title>Genomic Encyclopedia of Type Strains, Phase IV (KMG-V): Genome sequencing to study the core and pangenomes of soil and plant-associated prokaryotes.</title>
        <authorList>
            <person name="Whitman W."/>
        </authorList>
    </citation>
    <scope>NUCLEOTIDE SEQUENCE [LARGE SCALE GENOMIC DNA]</scope>
    <source>
        <strain evidence="1 2">BR 10556</strain>
    </source>
</reference>
<comment type="caution">
    <text evidence="1">The sequence shown here is derived from an EMBL/GenBank/DDBJ whole genome shotgun (WGS) entry which is preliminary data.</text>
</comment>
<name>A0A560JKB1_9BRAD</name>
<sequence length="73" mass="7988">MMTDDQVNLVVRHLCEQLHLALRLKESEAHPPNAKEIGFDTASVRTVLLTGLRSAGVTINHEADAAGEEPPWS</sequence>
<dbReference type="RefSeq" id="WP_136615307.1">
    <property type="nucleotide sequence ID" value="NZ_LWIG01000013.1"/>
</dbReference>
<dbReference type="Proteomes" id="UP000315914">
    <property type="component" value="Unassembled WGS sequence"/>
</dbReference>
<dbReference type="EMBL" id="VITW01000007">
    <property type="protein sequence ID" value="TWB71623.1"/>
    <property type="molecule type" value="Genomic_DNA"/>
</dbReference>
<keyword evidence="2" id="KW-1185">Reference proteome</keyword>
<dbReference type="OrthoDB" id="8243259at2"/>
<accession>A0A560JKB1</accession>
<dbReference type="AlphaFoldDB" id="A0A560JKB1"/>
<evidence type="ECO:0000313" key="1">
    <source>
        <dbReference type="EMBL" id="TWB71623.1"/>
    </source>
</evidence>
<protein>
    <submittedName>
        <fullName evidence="1">Uncharacterized protein</fullName>
    </submittedName>
</protein>
<evidence type="ECO:0000313" key="2">
    <source>
        <dbReference type="Proteomes" id="UP000315914"/>
    </source>
</evidence>
<organism evidence="1 2">
    <name type="scientific">Bradyrhizobium sacchari</name>
    <dbReference type="NCBI Taxonomy" id="1399419"/>
    <lineage>
        <taxon>Bacteria</taxon>
        <taxon>Pseudomonadati</taxon>
        <taxon>Pseudomonadota</taxon>
        <taxon>Alphaproteobacteria</taxon>
        <taxon>Hyphomicrobiales</taxon>
        <taxon>Nitrobacteraceae</taxon>
        <taxon>Bradyrhizobium</taxon>
    </lineage>
</organism>